<reference evidence="2 3" key="1">
    <citation type="journal article" date="2006" name="Science">
        <title>Phytophthora genome sequences uncover evolutionary origins and mechanisms of pathogenesis.</title>
        <authorList>
            <person name="Tyler B.M."/>
            <person name="Tripathy S."/>
            <person name="Zhang X."/>
            <person name="Dehal P."/>
            <person name="Jiang R.H."/>
            <person name="Aerts A."/>
            <person name="Arredondo F.D."/>
            <person name="Baxter L."/>
            <person name="Bensasson D."/>
            <person name="Beynon J.L."/>
            <person name="Chapman J."/>
            <person name="Damasceno C.M."/>
            <person name="Dorrance A.E."/>
            <person name="Dou D."/>
            <person name="Dickerman A.W."/>
            <person name="Dubchak I.L."/>
            <person name="Garbelotto M."/>
            <person name="Gijzen M."/>
            <person name="Gordon S.G."/>
            <person name="Govers F."/>
            <person name="Grunwald N.J."/>
            <person name="Huang W."/>
            <person name="Ivors K.L."/>
            <person name="Jones R.W."/>
            <person name="Kamoun S."/>
            <person name="Krampis K."/>
            <person name="Lamour K.H."/>
            <person name="Lee M.K."/>
            <person name="McDonald W.H."/>
            <person name="Medina M."/>
            <person name="Meijer H.J."/>
            <person name="Nordberg E.K."/>
            <person name="Maclean D.J."/>
            <person name="Ospina-Giraldo M.D."/>
            <person name="Morris P.F."/>
            <person name="Phuntumart V."/>
            <person name="Putnam N.H."/>
            <person name="Rash S."/>
            <person name="Rose J.K."/>
            <person name="Sakihama Y."/>
            <person name="Salamov A.A."/>
            <person name="Savidor A."/>
            <person name="Scheuring C.F."/>
            <person name="Smith B.M."/>
            <person name="Sobral B.W."/>
            <person name="Terry A."/>
            <person name="Torto-Alalibo T.A."/>
            <person name="Win J."/>
            <person name="Xu Z."/>
            <person name="Zhang H."/>
            <person name="Grigoriev I.V."/>
            <person name="Rokhsar D.S."/>
            <person name="Boore J.L."/>
        </authorList>
    </citation>
    <scope>NUCLEOTIDE SEQUENCE [LARGE SCALE GENOMIC DNA]</scope>
    <source>
        <strain evidence="2 3">P6497</strain>
    </source>
</reference>
<dbReference type="AlphaFoldDB" id="G4ZYZ5"/>
<evidence type="ECO:0000256" key="1">
    <source>
        <dbReference type="SAM" id="MobiDB-lite"/>
    </source>
</evidence>
<organism evidence="2 3">
    <name type="scientific">Phytophthora sojae (strain P6497)</name>
    <name type="common">Soybean stem and root rot agent</name>
    <name type="synonym">Phytophthora megasperma f. sp. glycines</name>
    <dbReference type="NCBI Taxonomy" id="1094619"/>
    <lineage>
        <taxon>Eukaryota</taxon>
        <taxon>Sar</taxon>
        <taxon>Stramenopiles</taxon>
        <taxon>Oomycota</taxon>
        <taxon>Peronosporomycetes</taxon>
        <taxon>Peronosporales</taxon>
        <taxon>Peronosporaceae</taxon>
        <taxon>Phytophthora</taxon>
    </lineage>
</organism>
<gene>
    <name evidence="2" type="ORF">PHYSODRAFT_336630</name>
</gene>
<dbReference type="GeneID" id="20647235"/>
<keyword evidence="3" id="KW-1185">Reference proteome</keyword>
<dbReference type="Proteomes" id="UP000002640">
    <property type="component" value="Unassembled WGS sequence"/>
</dbReference>
<protein>
    <submittedName>
        <fullName evidence="2">Uncharacterized protein</fullName>
    </submittedName>
</protein>
<evidence type="ECO:0000313" key="3">
    <source>
        <dbReference type="Proteomes" id="UP000002640"/>
    </source>
</evidence>
<sequence length="284" mass="31994">MMLGSQAYLTLPAPRASEEDEQDPRHEELQRKRAQAPRAEQQMGMSGQDASRQHEQQVGKLRQEQPRQQSTRKAYNQDMLRCASVLCELCYLGIEDTDSDVVAEVLYMPHECGARQVHGGYPGASLLFLLFKPALNARTLAVTHERDWRPRIDAHDTSMVHLAVCAQSDKAGSDVTKTRQRCCRWSPKYAESMCSKARIKSFDYSPHDTVSSTQMVAGDPCSETCGMKALASYVRNGEHLQRMDKSCVEEMPEFDLKTPEYYLQSVMGTDDAYDGVFNSSLSSY</sequence>
<accession>G4ZYZ5</accession>
<dbReference type="KEGG" id="psoj:PHYSODRAFT_336630"/>
<feature type="compositionally biased region" description="Basic and acidic residues" evidence="1">
    <location>
        <begin position="51"/>
        <end position="65"/>
    </location>
</feature>
<evidence type="ECO:0000313" key="2">
    <source>
        <dbReference type="EMBL" id="EGZ12178.1"/>
    </source>
</evidence>
<dbReference type="RefSeq" id="XP_009532511.1">
    <property type="nucleotide sequence ID" value="XM_009534216.1"/>
</dbReference>
<proteinExistence type="predicted"/>
<dbReference type="EMBL" id="JH159157">
    <property type="protein sequence ID" value="EGZ12178.1"/>
    <property type="molecule type" value="Genomic_DNA"/>
</dbReference>
<dbReference type="InParanoid" id="G4ZYZ5"/>
<name>G4ZYZ5_PHYSP</name>
<feature type="region of interest" description="Disordered" evidence="1">
    <location>
        <begin position="1"/>
        <end position="74"/>
    </location>
</feature>